<feature type="transmembrane region" description="Helical" evidence="1">
    <location>
        <begin position="49"/>
        <end position="69"/>
    </location>
</feature>
<evidence type="ECO:0000256" key="1">
    <source>
        <dbReference type="SAM" id="Phobius"/>
    </source>
</evidence>
<comment type="caution">
    <text evidence="2">The sequence shown here is derived from an EMBL/GenBank/DDBJ whole genome shotgun (WGS) entry which is preliminary data.</text>
</comment>
<keyword evidence="1" id="KW-0812">Transmembrane</keyword>
<gene>
    <name evidence="2" type="ORF">MGN01_42220</name>
</gene>
<keyword evidence="1" id="KW-0472">Membrane</keyword>
<keyword evidence="3" id="KW-1185">Reference proteome</keyword>
<name>A0A512JQY7_9HYPH</name>
<dbReference type="Proteomes" id="UP000321750">
    <property type="component" value="Unassembled WGS sequence"/>
</dbReference>
<evidence type="ECO:0000313" key="2">
    <source>
        <dbReference type="EMBL" id="GEP12377.1"/>
    </source>
</evidence>
<evidence type="ECO:0000313" key="3">
    <source>
        <dbReference type="Proteomes" id="UP000321750"/>
    </source>
</evidence>
<keyword evidence="1" id="KW-1133">Transmembrane helix</keyword>
<accession>A0A512JQY7</accession>
<proteinExistence type="predicted"/>
<organism evidence="2 3">
    <name type="scientific">Methylobacterium gnaphalii</name>
    <dbReference type="NCBI Taxonomy" id="1010610"/>
    <lineage>
        <taxon>Bacteria</taxon>
        <taxon>Pseudomonadati</taxon>
        <taxon>Pseudomonadota</taxon>
        <taxon>Alphaproteobacteria</taxon>
        <taxon>Hyphomicrobiales</taxon>
        <taxon>Methylobacteriaceae</taxon>
        <taxon>Methylobacterium</taxon>
    </lineage>
</organism>
<dbReference type="AlphaFoldDB" id="A0A512JQY7"/>
<feature type="transmembrane region" description="Helical" evidence="1">
    <location>
        <begin position="20"/>
        <end position="43"/>
    </location>
</feature>
<evidence type="ECO:0008006" key="4">
    <source>
        <dbReference type="Google" id="ProtNLM"/>
    </source>
</evidence>
<dbReference type="EMBL" id="BJZV01000038">
    <property type="protein sequence ID" value="GEP12377.1"/>
    <property type="molecule type" value="Genomic_DNA"/>
</dbReference>
<protein>
    <recommendedName>
        <fullName evidence="4">Iron transporter</fullName>
    </recommendedName>
</protein>
<reference evidence="2 3" key="1">
    <citation type="submission" date="2019-07" db="EMBL/GenBank/DDBJ databases">
        <title>Whole genome shotgun sequence of Methylobacterium gnaphalii NBRC 107716.</title>
        <authorList>
            <person name="Hosoyama A."/>
            <person name="Uohara A."/>
            <person name="Ohji S."/>
            <person name="Ichikawa N."/>
        </authorList>
    </citation>
    <scope>NUCLEOTIDE SEQUENCE [LARGE SCALE GENOMIC DNA]</scope>
    <source>
        <strain evidence="2 3">NBRC 107716</strain>
    </source>
</reference>
<feature type="transmembrane region" description="Helical" evidence="1">
    <location>
        <begin position="76"/>
        <end position="94"/>
    </location>
</feature>
<sequence>MTGMASLRLRDRAAVAGRVVIATAGGYGIAALSTVFLSLTLPLTRSEAVGAATMLSFVVMVGIVVLVFAARTLLRATIIVAVIAALLGAGTWLVKDAGSPVSASTTRTGGAS</sequence>
<dbReference type="RefSeq" id="WP_147048762.1">
    <property type="nucleotide sequence ID" value="NZ_BJZV01000038.1"/>
</dbReference>